<name>A0A7Y9ID55_9ACTN</name>
<evidence type="ECO:0000313" key="2">
    <source>
        <dbReference type="EMBL" id="NYE74512.1"/>
    </source>
</evidence>
<protein>
    <submittedName>
        <fullName evidence="2">Uncharacterized protein</fullName>
    </submittedName>
</protein>
<dbReference type="RefSeq" id="WP_218871619.1">
    <property type="nucleotide sequence ID" value="NZ_JACCBU010000001.1"/>
</dbReference>
<organism evidence="2 3">
    <name type="scientific">Microlunatus parietis</name>
    <dbReference type="NCBI Taxonomy" id="682979"/>
    <lineage>
        <taxon>Bacteria</taxon>
        <taxon>Bacillati</taxon>
        <taxon>Actinomycetota</taxon>
        <taxon>Actinomycetes</taxon>
        <taxon>Propionibacteriales</taxon>
        <taxon>Propionibacteriaceae</taxon>
        <taxon>Microlunatus</taxon>
    </lineage>
</organism>
<comment type="caution">
    <text evidence="2">The sequence shown here is derived from an EMBL/GenBank/DDBJ whole genome shotgun (WGS) entry which is preliminary data.</text>
</comment>
<feature type="compositionally biased region" description="Basic and acidic residues" evidence="1">
    <location>
        <begin position="10"/>
        <end position="29"/>
    </location>
</feature>
<accession>A0A7Y9ID55</accession>
<keyword evidence="3" id="KW-1185">Reference proteome</keyword>
<reference evidence="2 3" key="1">
    <citation type="submission" date="2020-07" db="EMBL/GenBank/DDBJ databases">
        <title>Sequencing the genomes of 1000 actinobacteria strains.</title>
        <authorList>
            <person name="Klenk H.-P."/>
        </authorList>
    </citation>
    <scope>NUCLEOTIDE SEQUENCE [LARGE SCALE GENOMIC DNA]</scope>
    <source>
        <strain evidence="2 3">DSM 22083</strain>
    </source>
</reference>
<gene>
    <name evidence="2" type="ORF">BKA15_005841</name>
</gene>
<dbReference type="EMBL" id="JACCBU010000001">
    <property type="protein sequence ID" value="NYE74512.1"/>
    <property type="molecule type" value="Genomic_DNA"/>
</dbReference>
<dbReference type="Proteomes" id="UP000569914">
    <property type="component" value="Unassembled WGS sequence"/>
</dbReference>
<dbReference type="AlphaFoldDB" id="A0A7Y9ID55"/>
<evidence type="ECO:0000256" key="1">
    <source>
        <dbReference type="SAM" id="MobiDB-lite"/>
    </source>
</evidence>
<proteinExistence type="predicted"/>
<sequence>MESDPGAFRPRSDLTDADTAIRGEDSGRPWFRGDEDAACRFLADLAGNGRALEFGIGDGRRIADAG</sequence>
<feature type="region of interest" description="Disordered" evidence="1">
    <location>
        <begin position="1"/>
        <end position="29"/>
    </location>
</feature>
<evidence type="ECO:0000313" key="3">
    <source>
        <dbReference type="Proteomes" id="UP000569914"/>
    </source>
</evidence>